<dbReference type="PANTHER" id="PTHR46438">
    <property type="entry name" value="ALPHA/BETA-HYDROLASES SUPERFAMILY PROTEIN"/>
    <property type="match status" value="1"/>
</dbReference>
<dbReference type="Gene3D" id="3.40.50.1820">
    <property type="entry name" value="alpha/beta hydrolase"/>
    <property type="match status" value="1"/>
</dbReference>
<keyword evidence="3" id="KW-1185">Reference proteome</keyword>
<evidence type="ECO:0000313" key="2">
    <source>
        <dbReference type="EMBL" id="PRP93160.1"/>
    </source>
</evidence>
<feature type="domain" description="AB hydrolase-1" evidence="1">
    <location>
        <begin position="24"/>
        <end position="260"/>
    </location>
</feature>
<name>A0A2S9XKA3_9BACT</name>
<reference evidence="2 3" key="1">
    <citation type="submission" date="2018-03" db="EMBL/GenBank/DDBJ databases">
        <title>Draft Genome Sequences of the Obligatory Marine Myxobacteria Enhygromyxa salina SWB005.</title>
        <authorList>
            <person name="Poehlein A."/>
            <person name="Moghaddam J.A."/>
            <person name="Harms H."/>
            <person name="Alanjari M."/>
            <person name="Koenig G.M."/>
            <person name="Daniel R."/>
            <person name="Schaeberle T.F."/>
        </authorList>
    </citation>
    <scope>NUCLEOTIDE SEQUENCE [LARGE SCALE GENOMIC DNA]</scope>
    <source>
        <strain evidence="2 3">SWB005</strain>
    </source>
</reference>
<dbReference type="Pfam" id="PF00561">
    <property type="entry name" value="Abhydrolase_1"/>
    <property type="match status" value="1"/>
</dbReference>
<evidence type="ECO:0000313" key="3">
    <source>
        <dbReference type="Proteomes" id="UP000237968"/>
    </source>
</evidence>
<dbReference type="PRINTS" id="PR00412">
    <property type="entry name" value="EPOXHYDRLASE"/>
</dbReference>
<dbReference type="OrthoDB" id="5342129at2"/>
<dbReference type="InterPro" id="IPR000073">
    <property type="entry name" value="AB_hydrolase_1"/>
</dbReference>
<evidence type="ECO:0000259" key="1">
    <source>
        <dbReference type="Pfam" id="PF00561"/>
    </source>
</evidence>
<dbReference type="AlphaFoldDB" id="A0A2S9XKA3"/>
<dbReference type="InterPro" id="IPR029058">
    <property type="entry name" value="AB_hydrolase_fold"/>
</dbReference>
<dbReference type="Proteomes" id="UP000237968">
    <property type="component" value="Unassembled WGS sequence"/>
</dbReference>
<dbReference type="PRINTS" id="PR00111">
    <property type="entry name" value="ABHYDROLASE"/>
</dbReference>
<dbReference type="InterPro" id="IPR000639">
    <property type="entry name" value="Epox_hydrolase-like"/>
</dbReference>
<proteinExistence type="predicted"/>
<gene>
    <name evidence="2" type="primary">dhaA_2</name>
    <name evidence="2" type="ORF">ENSA5_44270</name>
</gene>
<accession>A0A2S9XKA3</accession>
<organism evidence="2 3">
    <name type="scientific">Enhygromyxa salina</name>
    <dbReference type="NCBI Taxonomy" id="215803"/>
    <lineage>
        <taxon>Bacteria</taxon>
        <taxon>Pseudomonadati</taxon>
        <taxon>Myxococcota</taxon>
        <taxon>Polyangia</taxon>
        <taxon>Nannocystales</taxon>
        <taxon>Nannocystaceae</taxon>
        <taxon>Enhygromyxa</taxon>
    </lineage>
</organism>
<dbReference type="SUPFAM" id="SSF53474">
    <property type="entry name" value="alpha/beta-Hydrolases"/>
    <property type="match status" value="1"/>
</dbReference>
<dbReference type="EC" id="3.8.1.5" evidence="2"/>
<comment type="caution">
    <text evidence="2">The sequence shown here is derived from an EMBL/GenBank/DDBJ whole genome shotgun (WGS) entry which is preliminary data.</text>
</comment>
<dbReference type="RefSeq" id="WP_106393704.1">
    <property type="nucleotide sequence ID" value="NZ_PVNK01000190.1"/>
</dbReference>
<dbReference type="PANTHER" id="PTHR46438:SF11">
    <property type="entry name" value="LIPASE-RELATED"/>
    <property type="match status" value="1"/>
</dbReference>
<keyword evidence="2" id="KW-0378">Hydrolase</keyword>
<protein>
    <submittedName>
        <fullName evidence="2">Haloalkane dehalogenase</fullName>
        <ecNumber evidence="2">3.8.1.5</ecNumber>
    </submittedName>
</protein>
<sequence>MIEVAKVSVDGLEIAYRECGEGRPVLLIHGWPTSSFLWRNVMPGIAAHRRVIAIDLPGFGDSSKPLDRSYSFRMYERVLDGFLDALSVDELGLCVHDLGGPIGLYWASQNSARIERLALCNTLAYPELSWAAKAFLAATVTPGFRRALTSQWGLAQALRLGVSDRSRLPPDAIEGIQRPFQTAAARKALLAAGRGLSQDGLETIASWLPRVDVPVRIIYGARDRILPDIRKTVDRLVRDLPQAEVSVFDDCGHFLQEERPAELGELLGQFFE</sequence>
<dbReference type="GO" id="GO:0018786">
    <property type="term" value="F:haloalkane dehalogenase activity"/>
    <property type="evidence" value="ECO:0007669"/>
    <property type="project" value="UniProtKB-EC"/>
</dbReference>
<dbReference type="EMBL" id="PVNK01000190">
    <property type="protein sequence ID" value="PRP93160.1"/>
    <property type="molecule type" value="Genomic_DNA"/>
</dbReference>